<proteinExistence type="predicted"/>
<dbReference type="GO" id="GO:0016491">
    <property type="term" value="F:oxidoreductase activity"/>
    <property type="evidence" value="ECO:0007669"/>
    <property type="project" value="TreeGrafter"/>
</dbReference>
<evidence type="ECO:0000313" key="3">
    <source>
        <dbReference type="Proteomes" id="UP000095743"/>
    </source>
</evidence>
<dbReference type="Pfam" id="PF14493">
    <property type="entry name" value="HTH_40"/>
    <property type="match status" value="1"/>
</dbReference>
<dbReference type="PANTHER" id="PTHR12697:SF5">
    <property type="entry name" value="DEOXYHYPUSINE HYDROXYLASE"/>
    <property type="match status" value="1"/>
</dbReference>
<dbReference type="SMART" id="SM00567">
    <property type="entry name" value="EZ_HEAT"/>
    <property type="match status" value="2"/>
</dbReference>
<sequence length="221" mass="25766">MKLSTLSWQNLGDKDEHLITYLLYKEGKDVGLIAKIRRLNVEEVNRHLIRAKWEILSAGKEEKTLLERMIELDKSERKDILTAMPNNEKKELAREIYKKYFEIKHSEDKMLIIWLIGELRLKELLKLIHGDMDHPHGNVRRLACSAIGKIGDESSLDYLHKALADTKPQVRQYAAKALGNLGSKKTIQRIQNLLYNPDERDYVRRAFEEAIVKIEKKYTTG</sequence>
<gene>
    <name evidence="2" type="ORF">Gferi_02735</name>
</gene>
<evidence type="ECO:0000313" key="2">
    <source>
        <dbReference type="EMBL" id="AOT72963.1"/>
    </source>
</evidence>
<dbReference type="SUPFAM" id="SSF48371">
    <property type="entry name" value="ARM repeat"/>
    <property type="match status" value="1"/>
</dbReference>
<evidence type="ECO:0000259" key="1">
    <source>
        <dbReference type="Pfam" id="PF14493"/>
    </source>
</evidence>
<accession>A0A1D8GQ26</accession>
<dbReference type="Pfam" id="PF13646">
    <property type="entry name" value="HEAT_2"/>
    <property type="match status" value="1"/>
</dbReference>
<dbReference type="Proteomes" id="UP000095743">
    <property type="component" value="Chromosome"/>
</dbReference>
<name>A0A1D8GQ26_9FIRM</name>
<dbReference type="InterPro" id="IPR004155">
    <property type="entry name" value="PBS_lyase_HEAT"/>
</dbReference>
<feature type="domain" description="Helicase Helix-turn-helix" evidence="1">
    <location>
        <begin position="17"/>
        <end position="98"/>
    </location>
</feature>
<dbReference type="STRING" id="1424294.Gferi_02735"/>
<keyword evidence="3" id="KW-1185">Reference proteome</keyword>
<dbReference type="InterPro" id="IPR016024">
    <property type="entry name" value="ARM-type_fold"/>
</dbReference>
<protein>
    <recommendedName>
        <fullName evidence="1">Helicase Helix-turn-helix domain-containing protein</fullName>
    </recommendedName>
</protein>
<dbReference type="InterPro" id="IPR011989">
    <property type="entry name" value="ARM-like"/>
</dbReference>
<organism evidence="2 3">
    <name type="scientific">Geosporobacter ferrireducens</name>
    <dbReference type="NCBI Taxonomy" id="1424294"/>
    <lineage>
        <taxon>Bacteria</taxon>
        <taxon>Bacillati</taxon>
        <taxon>Bacillota</taxon>
        <taxon>Clostridia</taxon>
        <taxon>Peptostreptococcales</taxon>
        <taxon>Thermotaleaceae</taxon>
        <taxon>Geosporobacter</taxon>
    </lineage>
</organism>
<dbReference type="InterPro" id="IPR029491">
    <property type="entry name" value="Helicase_HTH"/>
</dbReference>
<dbReference type="PANTHER" id="PTHR12697">
    <property type="entry name" value="PBS LYASE HEAT-LIKE PROTEIN"/>
    <property type="match status" value="1"/>
</dbReference>
<dbReference type="KEGG" id="gfe:Gferi_02735"/>
<dbReference type="Gene3D" id="1.25.10.10">
    <property type="entry name" value="Leucine-rich Repeat Variant"/>
    <property type="match status" value="1"/>
</dbReference>
<dbReference type="EMBL" id="CP017269">
    <property type="protein sequence ID" value="AOT72963.1"/>
    <property type="molecule type" value="Genomic_DNA"/>
</dbReference>
<reference evidence="2 3" key="1">
    <citation type="submission" date="2016-09" db="EMBL/GenBank/DDBJ databases">
        <title>Genomic analysis reveals versatility of anaerobic energy metabolism of Geosporobacter ferrireducens IRF9 of phylum Firmicutes.</title>
        <authorList>
            <person name="Kim S.-J."/>
        </authorList>
    </citation>
    <scope>NUCLEOTIDE SEQUENCE [LARGE SCALE GENOMIC DNA]</scope>
    <source>
        <strain evidence="2 3">IRF9</strain>
    </source>
</reference>
<dbReference type="AlphaFoldDB" id="A0A1D8GQ26"/>